<gene>
    <name evidence="1" type="ORF">GHYDROH2_14700</name>
</gene>
<organism evidence="1 2">
    <name type="scientific">Geobacter hydrogenophilus</name>
    <dbReference type="NCBI Taxonomy" id="40983"/>
    <lineage>
        <taxon>Bacteria</taxon>
        <taxon>Pseudomonadati</taxon>
        <taxon>Thermodesulfobacteriota</taxon>
        <taxon>Desulfuromonadia</taxon>
        <taxon>Geobacterales</taxon>
        <taxon>Geobacteraceae</taxon>
        <taxon>Geobacter</taxon>
    </lineage>
</organism>
<comment type="caution">
    <text evidence="1">The sequence shown here is derived from an EMBL/GenBank/DDBJ whole genome shotgun (WGS) entry which is preliminary data.</text>
</comment>
<proteinExistence type="predicted"/>
<protein>
    <submittedName>
        <fullName evidence="1">Uncharacterized protein</fullName>
    </submittedName>
</protein>
<name>A0A9W6FZI1_9BACT</name>
<keyword evidence="2" id="KW-1185">Reference proteome</keyword>
<dbReference type="AlphaFoldDB" id="A0A9W6FZI1"/>
<evidence type="ECO:0000313" key="1">
    <source>
        <dbReference type="EMBL" id="GLI37969.1"/>
    </source>
</evidence>
<accession>A0A9W6FZI1</accession>
<sequence>MGFPLHTKSIALVLLLVMVSIALGGGVCHGADLHAIHGKKAAAIDLHGDAPCCPDAGHGDSDSDHCQGCFSCPCHAPIAGDTLQLHYSPSFRILSFVEHYTAPPDVYLPKFVPPQNLA</sequence>
<dbReference type="RefSeq" id="WP_214186274.1">
    <property type="nucleotide sequence ID" value="NZ_BSDS01000001.1"/>
</dbReference>
<reference evidence="1" key="1">
    <citation type="submission" date="2022-12" db="EMBL/GenBank/DDBJ databases">
        <title>Reference genome sequencing for broad-spectrum identification of bacterial and archaeal isolates by mass spectrometry.</title>
        <authorList>
            <person name="Sekiguchi Y."/>
            <person name="Tourlousse D.M."/>
        </authorList>
    </citation>
    <scope>NUCLEOTIDE SEQUENCE</scope>
    <source>
        <strain evidence="1">H2</strain>
    </source>
</reference>
<dbReference type="Proteomes" id="UP001144352">
    <property type="component" value="Unassembled WGS sequence"/>
</dbReference>
<dbReference type="EMBL" id="BSDS01000001">
    <property type="protein sequence ID" value="GLI37969.1"/>
    <property type="molecule type" value="Genomic_DNA"/>
</dbReference>
<evidence type="ECO:0000313" key="2">
    <source>
        <dbReference type="Proteomes" id="UP001144352"/>
    </source>
</evidence>